<dbReference type="Proteomes" id="UP000691718">
    <property type="component" value="Unassembled WGS sequence"/>
</dbReference>
<keyword evidence="8" id="KW-1185">Reference proteome</keyword>
<dbReference type="GO" id="GO:0016020">
    <property type="term" value="C:membrane"/>
    <property type="evidence" value="ECO:0007669"/>
    <property type="project" value="UniProtKB-SubCell"/>
</dbReference>
<protein>
    <submittedName>
        <fullName evidence="7">(apollo) hypothetical protein</fullName>
    </submittedName>
</protein>
<evidence type="ECO:0000256" key="3">
    <source>
        <dbReference type="ARBA" id="ARBA00022989"/>
    </source>
</evidence>
<evidence type="ECO:0000256" key="4">
    <source>
        <dbReference type="ARBA" id="ARBA00023136"/>
    </source>
</evidence>
<feature type="transmembrane region" description="Helical" evidence="5">
    <location>
        <begin position="477"/>
        <end position="495"/>
    </location>
</feature>
<comment type="subcellular location">
    <subcellularLocation>
        <location evidence="1">Membrane</location>
        <topology evidence="1">Multi-pass membrane protein</topology>
    </subcellularLocation>
</comment>
<feature type="transmembrane region" description="Helical" evidence="5">
    <location>
        <begin position="383"/>
        <end position="402"/>
    </location>
</feature>
<feature type="transmembrane region" description="Helical" evidence="5">
    <location>
        <begin position="214"/>
        <end position="237"/>
    </location>
</feature>
<keyword evidence="2 5" id="KW-0812">Transmembrane</keyword>
<comment type="caution">
    <text evidence="7">The sequence shown here is derived from an EMBL/GenBank/DDBJ whole genome shotgun (WGS) entry which is preliminary data.</text>
</comment>
<evidence type="ECO:0000256" key="2">
    <source>
        <dbReference type="ARBA" id="ARBA00022692"/>
    </source>
</evidence>
<feature type="transmembrane region" description="Helical" evidence="5">
    <location>
        <begin position="243"/>
        <end position="263"/>
    </location>
</feature>
<dbReference type="PROSITE" id="PS50850">
    <property type="entry name" value="MFS"/>
    <property type="match status" value="1"/>
</dbReference>
<dbReference type="PANTHER" id="PTHR11662:SF280">
    <property type="entry name" value="FI21844P1-RELATED"/>
    <property type="match status" value="1"/>
</dbReference>
<organism evidence="7 8">
    <name type="scientific">Parnassius apollo</name>
    <name type="common">Apollo butterfly</name>
    <name type="synonym">Papilio apollo</name>
    <dbReference type="NCBI Taxonomy" id="110799"/>
    <lineage>
        <taxon>Eukaryota</taxon>
        <taxon>Metazoa</taxon>
        <taxon>Ecdysozoa</taxon>
        <taxon>Arthropoda</taxon>
        <taxon>Hexapoda</taxon>
        <taxon>Insecta</taxon>
        <taxon>Pterygota</taxon>
        <taxon>Neoptera</taxon>
        <taxon>Endopterygota</taxon>
        <taxon>Lepidoptera</taxon>
        <taxon>Glossata</taxon>
        <taxon>Ditrysia</taxon>
        <taxon>Papilionoidea</taxon>
        <taxon>Papilionidae</taxon>
        <taxon>Parnassiinae</taxon>
        <taxon>Parnassini</taxon>
        <taxon>Parnassius</taxon>
        <taxon>Parnassius</taxon>
    </lineage>
</organism>
<feature type="transmembrane region" description="Helical" evidence="5">
    <location>
        <begin position="408"/>
        <end position="429"/>
    </location>
</feature>
<evidence type="ECO:0000256" key="1">
    <source>
        <dbReference type="ARBA" id="ARBA00004141"/>
    </source>
</evidence>
<dbReference type="FunFam" id="1.20.1250.20:FF:000532">
    <property type="entry name" value="SLC (SoLute Carrier) homolog"/>
    <property type="match status" value="1"/>
</dbReference>
<keyword evidence="3 5" id="KW-1133">Transmembrane helix</keyword>
<evidence type="ECO:0000313" key="8">
    <source>
        <dbReference type="Proteomes" id="UP000691718"/>
    </source>
</evidence>
<keyword evidence="4 5" id="KW-0472">Membrane</keyword>
<dbReference type="EMBL" id="CAJQZP010001392">
    <property type="protein sequence ID" value="CAG5042991.1"/>
    <property type="molecule type" value="Genomic_DNA"/>
</dbReference>
<sequence>MRKIVKENVEANSYEEDVTIKGWGYRHQQCIVLFCCMTTAYSLRACMGVALVAMIVSDGDSEYDIRFNNNTVANNLELNITTSTENYVYTSVSEEYKIDGVLSVLLLTNPYPKFNWSKKIQDTILASFFWGYMLLQIPAGQLAHRFGSRYLLSGALFINCVVSFSLPWAAFYGGWICVLVFRITQGLSQACIIPGIHTHLGKWTPLKERSRLSAWAYGGQALGPVLGLPITGFIAASPLGWPGIFRFYGLLSGLVGCLIWWTIADTPVKHPKISTIERKYIENDLGDTYDSKKPKSVPWSKILTQRGMYAICIGHIGQTWGQLTLYSEVPAFMDKVMGVNIKANGLLTALPFLAMWFTNFFFSWAADMLIVKNILSVTHTRKLANSVGCIPSAIGLIVLAFVPKNIVVVESLLVLICSFKVATHVGVYVNHIDISPNFSGTMMSISNFVSNLCGSLAPIVAGFILTDVTSEYLWRKVFFIAAGMYFFTNLLYVLLGTGERAVWNDPPEEIKTIKTPENEPFLTKD</sequence>
<feature type="domain" description="Major facilitator superfamily (MFS) profile" evidence="6">
    <location>
        <begin position="50"/>
        <end position="500"/>
    </location>
</feature>
<dbReference type="PANTHER" id="PTHR11662">
    <property type="entry name" value="SOLUTE CARRIER FAMILY 17"/>
    <property type="match status" value="1"/>
</dbReference>
<evidence type="ECO:0000313" key="7">
    <source>
        <dbReference type="EMBL" id="CAG5042991.1"/>
    </source>
</evidence>
<dbReference type="GO" id="GO:0006820">
    <property type="term" value="P:monoatomic anion transport"/>
    <property type="evidence" value="ECO:0007669"/>
    <property type="project" value="TreeGrafter"/>
</dbReference>
<dbReference type="InterPro" id="IPR050382">
    <property type="entry name" value="MFS_Na/Anion_cotransporter"/>
</dbReference>
<feature type="transmembrane region" description="Helical" evidence="5">
    <location>
        <begin position="346"/>
        <end position="371"/>
    </location>
</feature>
<dbReference type="Pfam" id="PF07690">
    <property type="entry name" value="MFS_1"/>
    <property type="match status" value="1"/>
</dbReference>
<proteinExistence type="predicted"/>
<evidence type="ECO:0000259" key="6">
    <source>
        <dbReference type="PROSITE" id="PS50850"/>
    </source>
</evidence>
<feature type="transmembrane region" description="Helical" evidence="5">
    <location>
        <begin position="124"/>
        <end position="143"/>
    </location>
</feature>
<accession>A0A8S3Y1W3</accession>
<name>A0A8S3Y1W3_PARAO</name>
<gene>
    <name evidence="7" type="ORF">PAPOLLO_LOCUS22579</name>
</gene>
<evidence type="ECO:0000256" key="5">
    <source>
        <dbReference type="SAM" id="Phobius"/>
    </source>
</evidence>
<dbReference type="OrthoDB" id="2985014at2759"/>
<feature type="transmembrane region" description="Helical" evidence="5">
    <location>
        <begin position="150"/>
        <end position="166"/>
    </location>
</feature>
<dbReference type="AlphaFoldDB" id="A0A8S3Y1W3"/>
<dbReference type="GO" id="GO:0022857">
    <property type="term" value="F:transmembrane transporter activity"/>
    <property type="evidence" value="ECO:0007669"/>
    <property type="project" value="InterPro"/>
</dbReference>
<dbReference type="InterPro" id="IPR011701">
    <property type="entry name" value="MFS"/>
</dbReference>
<feature type="transmembrane region" description="Helical" evidence="5">
    <location>
        <begin position="441"/>
        <end position="465"/>
    </location>
</feature>
<reference evidence="7" key="1">
    <citation type="submission" date="2021-04" db="EMBL/GenBank/DDBJ databases">
        <authorList>
            <person name="Tunstrom K."/>
        </authorList>
    </citation>
    <scope>NUCLEOTIDE SEQUENCE</scope>
</reference>
<dbReference type="InterPro" id="IPR020846">
    <property type="entry name" value="MFS_dom"/>
</dbReference>